<dbReference type="InterPro" id="IPR038726">
    <property type="entry name" value="PDDEXK_AddAB-type"/>
</dbReference>
<dbReference type="InterPro" id="IPR011604">
    <property type="entry name" value="PDDEXK-like_dom_sf"/>
</dbReference>
<dbReference type="EMBL" id="LR797352">
    <property type="protein sequence ID" value="CAB4204930.1"/>
    <property type="molecule type" value="Genomic_DNA"/>
</dbReference>
<evidence type="ECO:0000259" key="1">
    <source>
        <dbReference type="Pfam" id="PF12705"/>
    </source>
</evidence>
<proteinExistence type="predicted"/>
<evidence type="ECO:0000313" key="3">
    <source>
        <dbReference type="EMBL" id="CAB4195577.1"/>
    </source>
</evidence>
<accession>A0A6J5R8D7</accession>
<reference evidence="2" key="1">
    <citation type="submission" date="2020-05" db="EMBL/GenBank/DDBJ databases">
        <authorList>
            <person name="Chiriac C."/>
            <person name="Salcher M."/>
            <person name="Ghai R."/>
            <person name="Kavagutti S V."/>
        </authorList>
    </citation>
    <scope>NUCLEOTIDE SEQUENCE</scope>
</reference>
<feature type="domain" description="PD-(D/E)XK endonuclease-like" evidence="1">
    <location>
        <begin position="3"/>
        <end position="213"/>
    </location>
</feature>
<protein>
    <submittedName>
        <fullName evidence="2">PD-(D/E)XK nuclease superfamily</fullName>
    </submittedName>
</protein>
<dbReference type="EMBL" id="LR797149">
    <property type="protein sequence ID" value="CAB4189958.1"/>
    <property type="molecule type" value="Genomic_DNA"/>
</dbReference>
<dbReference type="EMBL" id="LR797238">
    <property type="protein sequence ID" value="CAB4195577.1"/>
    <property type="molecule type" value="Genomic_DNA"/>
</dbReference>
<dbReference type="Pfam" id="PF12705">
    <property type="entry name" value="PDDEXK_1"/>
    <property type="match status" value="1"/>
</dbReference>
<sequence>MVTWSYSSIKTFDQCPKKYYHLKIARDVKDQGSEASIYGQDVHKAAEDHVKSDVPIPAKYRYMEPILASLKRLDGEKHCELKLALRKVDGGYEPCGFFDKGVWWRGIADLVVINGPKARLVDYKTGKNARYADPKQLDLLAGAIFVHFPEVEEVKSALAYVVSGDLITKEHNCTDRDTYLSVFDAELERLEAAEQSGVFNPISGPLCGWCPVVECAHHKPRRW</sequence>
<organism evidence="2">
    <name type="scientific">uncultured Caudovirales phage</name>
    <dbReference type="NCBI Taxonomy" id="2100421"/>
    <lineage>
        <taxon>Viruses</taxon>
        <taxon>Duplodnaviria</taxon>
        <taxon>Heunggongvirae</taxon>
        <taxon>Uroviricota</taxon>
        <taxon>Caudoviricetes</taxon>
        <taxon>Peduoviridae</taxon>
        <taxon>Maltschvirus</taxon>
        <taxon>Maltschvirus maltsch</taxon>
    </lineage>
</organism>
<dbReference type="Gene3D" id="3.90.320.10">
    <property type="match status" value="1"/>
</dbReference>
<evidence type="ECO:0000313" key="4">
    <source>
        <dbReference type="EMBL" id="CAB4204930.1"/>
    </source>
</evidence>
<gene>
    <name evidence="2" type="ORF">UFOVP1195_25</name>
    <name evidence="3" type="ORF">UFOVP1288_25</name>
    <name evidence="4" type="ORF">UFOVP1409_25</name>
</gene>
<name>A0A6J5R8D7_9CAUD</name>
<evidence type="ECO:0000313" key="2">
    <source>
        <dbReference type="EMBL" id="CAB4189958.1"/>
    </source>
</evidence>